<dbReference type="GO" id="GO:0015221">
    <property type="term" value="F:lipopolysaccharide transmembrane transporter activity"/>
    <property type="evidence" value="ECO:0007669"/>
    <property type="project" value="InterPro"/>
</dbReference>
<dbReference type="NCBIfam" id="TIGR04409">
    <property type="entry name" value="LptC_YrbK"/>
    <property type="match status" value="1"/>
</dbReference>
<organism evidence="2 3">
    <name type="scientific">Gaoshiqia sediminis</name>
    <dbReference type="NCBI Taxonomy" id="2986998"/>
    <lineage>
        <taxon>Bacteria</taxon>
        <taxon>Pseudomonadati</taxon>
        <taxon>Bacteroidota</taxon>
        <taxon>Bacteroidia</taxon>
        <taxon>Marinilabiliales</taxon>
        <taxon>Prolixibacteraceae</taxon>
        <taxon>Gaoshiqia</taxon>
    </lineage>
</organism>
<feature type="transmembrane region" description="Helical" evidence="1">
    <location>
        <begin position="20"/>
        <end position="37"/>
    </location>
</feature>
<accession>A0AA41Y5X1</accession>
<dbReference type="AlphaFoldDB" id="A0AA41Y5X1"/>
<protein>
    <submittedName>
        <fullName evidence="2">LPS export ABC transporter periplasmic protein LptC</fullName>
    </submittedName>
</protein>
<dbReference type="GO" id="GO:0005886">
    <property type="term" value="C:plasma membrane"/>
    <property type="evidence" value="ECO:0007669"/>
    <property type="project" value="InterPro"/>
</dbReference>
<dbReference type="Proteomes" id="UP001163821">
    <property type="component" value="Unassembled WGS sequence"/>
</dbReference>
<keyword evidence="3" id="KW-1185">Reference proteome</keyword>
<dbReference type="InterPro" id="IPR026265">
    <property type="entry name" value="LptC"/>
</dbReference>
<evidence type="ECO:0000256" key="1">
    <source>
        <dbReference type="SAM" id="Phobius"/>
    </source>
</evidence>
<dbReference type="Gene3D" id="2.60.450.10">
    <property type="entry name" value="Lipopolysaccharide (LPS) transport protein A like domain"/>
    <property type="match status" value="1"/>
</dbReference>
<dbReference type="RefSeq" id="WP_282591033.1">
    <property type="nucleotide sequence ID" value="NZ_JAPAAF010000006.1"/>
</dbReference>
<dbReference type="InterPro" id="IPR010664">
    <property type="entry name" value="LipoPS_assembly_LptC-rel"/>
</dbReference>
<sequence length="199" mass="22994">MNQPKSVQSNYIKRAQSFRISIAILLGGIAVLLFSCANKIEKIKEFSVGDKMPGMEAEQFEMIHSDSTVIRFKLITPRLLNYDQEKEPFMEFPEGVQIEKFDEKMQIVSVVTSDYAIYYTNDKKWTAKNNVVVINQEGDSLKTEELIWEEAKGKIYSEQFVKIIRKDQIINGVGFESDQDMSNWQIKKVRGTLYLDVSE</sequence>
<keyword evidence="1" id="KW-0472">Membrane</keyword>
<comment type="caution">
    <text evidence="2">The sequence shown here is derived from an EMBL/GenBank/DDBJ whole genome shotgun (WGS) entry which is preliminary data.</text>
</comment>
<evidence type="ECO:0000313" key="2">
    <source>
        <dbReference type="EMBL" id="MCW0482430.1"/>
    </source>
</evidence>
<dbReference type="Pfam" id="PF06835">
    <property type="entry name" value="LptC"/>
    <property type="match status" value="1"/>
</dbReference>
<reference evidence="2" key="1">
    <citation type="submission" date="2022-10" db="EMBL/GenBank/DDBJ databases">
        <title>Gaoshiqiia sediminis gen. nov., sp. nov., isolated from coastal sediment.</title>
        <authorList>
            <person name="Yu W.X."/>
            <person name="Mu D.S."/>
            <person name="Du J.Z."/>
            <person name="Liang Y.Q."/>
        </authorList>
    </citation>
    <scope>NUCLEOTIDE SEQUENCE</scope>
    <source>
        <strain evidence="2">A06</strain>
    </source>
</reference>
<keyword evidence="1" id="KW-0812">Transmembrane</keyword>
<name>A0AA41Y5X1_9BACT</name>
<dbReference type="EMBL" id="JAPAAF010000006">
    <property type="protein sequence ID" value="MCW0482430.1"/>
    <property type="molecule type" value="Genomic_DNA"/>
</dbReference>
<proteinExistence type="predicted"/>
<evidence type="ECO:0000313" key="3">
    <source>
        <dbReference type="Proteomes" id="UP001163821"/>
    </source>
</evidence>
<keyword evidence="1" id="KW-1133">Transmembrane helix</keyword>
<gene>
    <name evidence="2" type="primary">lptC</name>
    <name evidence="2" type="ORF">N2K84_06790</name>
</gene>